<evidence type="ECO:0000313" key="3">
    <source>
        <dbReference type="Proteomes" id="UP001628078"/>
    </source>
</evidence>
<accession>A0ABQ5JTT8</accession>
<proteinExistence type="predicted"/>
<organism evidence="2 3">
    <name type="scientific">Furfurilactobacillus curtus</name>
    <dbReference type="NCBI Taxonomy" id="1746200"/>
    <lineage>
        <taxon>Bacteria</taxon>
        <taxon>Bacillati</taxon>
        <taxon>Bacillota</taxon>
        <taxon>Bacilli</taxon>
        <taxon>Lactobacillales</taxon>
        <taxon>Lactobacillaceae</taxon>
        <taxon>Furfurilactobacillus</taxon>
    </lineage>
</organism>
<dbReference type="Pfam" id="PF00534">
    <property type="entry name" value="Glycos_transf_1"/>
    <property type="match status" value="1"/>
</dbReference>
<dbReference type="RefSeq" id="WP_407884914.1">
    <property type="nucleotide sequence ID" value="NZ_BQXO01000008.1"/>
</dbReference>
<name>A0ABQ5JTT8_9LACO</name>
<feature type="domain" description="Glycosyl transferase family 1" evidence="1">
    <location>
        <begin position="321"/>
        <end position="479"/>
    </location>
</feature>
<dbReference type="SUPFAM" id="SSF53756">
    <property type="entry name" value="UDP-Glycosyltransferase/glycogen phosphorylase"/>
    <property type="match status" value="1"/>
</dbReference>
<dbReference type="PANTHER" id="PTHR12526">
    <property type="entry name" value="GLYCOSYLTRANSFERASE"/>
    <property type="match status" value="1"/>
</dbReference>
<comment type="caution">
    <text evidence="2">The sequence shown here is derived from an EMBL/GenBank/DDBJ whole genome shotgun (WGS) entry which is preliminary data.</text>
</comment>
<evidence type="ECO:0000313" key="2">
    <source>
        <dbReference type="EMBL" id="GKT06611.1"/>
    </source>
</evidence>
<dbReference type="PANTHER" id="PTHR12526:SF630">
    <property type="entry name" value="GLYCOSYLTRANSFERASE"/>
    <property type="match status" value="1"/>
</dbReference>
<dbReference type="Proteomes" id="UP001628078">
    <property type="component" value="Unassembled WGS sequence"/>
</dbReference>
<dbReference type="Gene3D" id="3.40.50.2000">
    <property type="entry name" value="Glycogen Phosphorylase B"/>
    <property type="match status" value="3"/>
</dbReference>
<sequence length="508" mass="58368">MYYFLTQMLDWNLSGIEVAQRTRLRLFKDHQIAAKIATRDYNRYLHLNIRRMGLTDADVVNLFNFFQGVEIYTGTITHVDDLHFPGLTRSFVDGWRYLYQDQGKLRVEIHVFTDQTMYEKDQVEQVIIYDRYGHIVERDLYDVRGFLSSIDWYSQRDGIAQTDYLNTTGTTVLSVNYTSTDQPLNGTWCLTYKGQQYFFGDLDELNTFFYDTLNEQNVGLNTFIGDRTEIVDPALLNMKTQARRFDYVHNIQVDDPNNPLTSPLGSVFKNEADHSNRLNALIVPTNRQREDLTARIPAMEVVTARQVYVLPQPVVPMGDRKRGKILCVARIHPQKGLEDLIGAFAKVHQQLPFTTLEIRGYVNDEKLNQKLHQQVVDLGLTDVVSFEDYLPSLSDVYDSAQAVALTSRYEGLPMTLVEGLSHGVPLAAYDCNYGPAEVVQDGINGHLVANFDIDGMATALIDLLADEAQLNQWSERAYRSAGRFSEDNIWQEWQHNVIDNHERDHEIQ</sequence>
<dbReference type="EMBL" id="BQXO01000008">
    <property type="protein sequence ID" value="GKT06611.1"/>
    <property type="molecule type" value="Genomic_DNA"/>
</dbReference>
<reference evidence="2 3" key="1">
    <citation type="submission" date="2022-03" db="EMBL/GenBank/DDBJ databases">
        <title>Draft genome sequence of Furfurilactobacillus curtus JCM 31185.</title>
        <authorList>
            <person name="Suzuki S."/>
            <person name="Endo A."/>
            <person name="Kajikawa A."/>
        </authorList>
    </citation>
    <scope>NUCLEOTIDE SEQUENCE [LARGE SCALE GENOMIC DNA]</scope>
    <source>
        <strain evidence="2 3">JCM 31185</strain>
    </source>
</reference>
<evidence type="ECO:0000259" key="1">
    <source>
        <dbReference type="Pfam" id="PF00534"/>
    </source>
</evidence>
<dbReference type="InterPro" id="IPR001296">
    <property type="entry name" value="Glyco_trans_1"/>
</dbReference>
<gene>
    <name evidence="2" type="primary">tagE6_6</name>
    <name evidence="2" type="ORF">JCM31185_18980</name>
</gene>
<protein>
    <submittedName>
        <fullName evidence="2">Poly(Glycerol-phosphate) alpha-glucosyltransferase</fullName>
    </submittedName>
</protein>
<keyword evidence="3" id="KW-1185">Reference proteome</keyword>